<dbReference type="PRINTS" id="PR00364">
    <property type="entry name" value="DISEASERSIST"/>
</dbReference>
<dbReference type="Pfam" id="PF13181">
    <property type="entry name" value="TPR_8"/>
    <property type="match status" value="1"/>
</dbReference>
<accession>A0ABV6NUH2</accession>
<feature type="repeat" description="TPR" evidence="5">
    <location>
        <begin position="870"/>
        <end position="903"/>
    </location>
</feature>
<evidence type="ECO:0000256" key="7">
    <source>
        <dbReference type="SAM" id="MobiDB-lite"/>
    </source>
</evidence>
<proteinExistence type="inferred from homology"/>
<organism evidence="10 11">
    <name type="scientific">Plantactinospora siamensis</name>
    <dbReference type="NCBI Taxonomy" id="555372"/>
    <lineage>
        <taxon>Bacteria</taxon>
        <taxon>Bacillati</taxon>
        <taxon>Actinomycetota</taxon>
        <taxon>Actinomycetes</taxon>
        <taxon>Micromonosporales</taxon>
        <taxon>Micromonosporaceae</taxon>
        <taxon>Plantactinospora</taxon>
    </lineage>
</organism>
<dbReference type="PANTHER" id="PTHR35807:SF1">
    <property type="entry name" value="TRANSCRIPTIONAL REGULATOR REDD"/>
    <property type="match status" value="1"/>
</dbReference>
<dbReference type="InterPro" id="IPR005158">
    <property type="entry name" value="BTAD"/>
</dbReference>
<feature type="DNA-binding region" description="OmpR/PhoB-type" evidence="6">
    <location>
        <begin position="79"/>
        <end position="181"/>
    </location>
</feature>
<evidence type="ECO:0000313" key="10">
    <source>
        <dbReference type="EMBL" id="MFC0564431.1"/>
    </source>
</evidence>
<feature type="domain" description="OmpR/PhoB-type" evidence="9">
    <location>
        <begin position="79"/>
        <end position="181"/>
    </location>
</feature>
<keyword evidence="5" id="KW-0802">TPR repeat</keyword>
<evidence type="ECO:0000256" key="3">
    <source>
        <dbReference type="ARBA" id="ARBA00023125"/>
    </source>
</evidence>
<dbReference type="SUPFAM" id="SSF47413">
    <property type="entry name" value="lambda repressor-like DNA-binding domains"/>
    <property type="match status" value="1"/>
</dbReference>
<keyword evidence="4" id="KW-0804">Transcription</keyword>
<dbReference type="SUPFAM" id="SSF52540">
    <property type="entry name" value="P-loop containing nucleoside triphosphate hydrolases"/>
    <property type="match status" value="1"/>
</dbReference>
<reference evidence="10 11" key="1">
    <citation type="submission" date="2024-09" db="EMBL/GenBank/DDBJ databases">
        <authorList>
            <person name="Sun Q."/>
            <person name="Mori K."/>
        </authorList>
    </citation>
    <scope>NUCLEOTIDE SEQUENCE [LARGE SCALE GENOMIC DNA]</scope>
    <source>
        <strain evidence="10 11">TBRC 2205</strain>
    </source>
</reference>
<dbReference type="InterPro" id="IPR010982">
    <property type="entry name" value="Lambda_DNA-bd_dom_sf"/>
</dbReference>
<feature type="domain" description="HTH cro/C1-type" evidence="8">
    <location>
        <begin position="11"/>
        <end position="66"/>
    </location>
</feature>
<dbReference type="InterPro" id="IPR001867">
    <property type="entry name" value="OmpR/PhoB-type_DNA-bd"/>
</dbReference>
<evidence type="ECO:0000259" key="8">
    <source>
        <dbReference type="PROSITE" id="PS50943"/>
    </source>
</evidence>
<dbReference type="Pfam" id="PF13560">
    <property type="entry name" value="HTH_31"/>
    <property type="match status" value="1"/>
</dbReference>
<dbReference type="PROSITE" id="PS50943">
    <property type="entry name" value="HTH_CROC1"/>
    <property type="match status" value="1"/>
</dbReference>
<dbReference type="EMBL" id="JBHLUE010000005">
    <property type="protein sequence ID" value="MFC0564431.1"/>
    <property type="molecule type" value="Genomic_DNA"/>
</dbReference>
<dbReference type="PROSITE" id="PS50005">
    <property type="entry name" value="TPR"/>
    <property type="match status" value="1"/>
</dbReference>
<evidence type="ECO:0000256" key="2">
    <source>
        <dbReference type="ARBA" id="ARBA00023015"/>
    </source>
</evidence>
<evidence type="ECO:0000313" key="11">
    <source>
        <dbReference type="Proteomes" id="UP001589894"/>
    </source>
</evidence>
<dbReference type="SUPFAM" id="SSF46894">
    <property type="entry name" value="C-terminal effector domain of the bipartite response regulators"/>
    <property type="match status" value="1"/>
</dbReference>
<dbReference type="InterPro" id="IPR027417">
    <property type="entry name" value="P-loop_NTPase"/>
</dbReference>
<dbReference type="SMART" id="SM00862">
    <property type="entry name" value="Trans_reg_C"/>
    <property type="match status" value="1"/>
</dbReference>
<comment type="caution">
    <text evidence="10">The sequence shown here is derived from an EMBL/GenBank/DDBJ whole genome shotgun (WGS) entry which is preliminary data.</text>
</comment>
<dbReference type="PROSITE" id="PS51755">
    <property type="entry name" value="OMPR_PHOB"/>
    <property type="match status" value="1"/>
</dbReference>
<dbReference type="SMART" id="SM00028">
    <property type="entry name" value="TPR"/>
    <property type="match status" value="6"/>
</dbReference>
<dbReference type="PANTHER" id="PTHR35807">
    <property type="entry name" value="TRANSCRIPTIONAL REGULATOR REDD-RELATED"/>
    <property type="match status" value="1"/>
</dbReference>
<evidence type="ECO:0000256" key="4">
    <source>
        <dbReference type="ARBA" id="ARBA00023163"/>
    </source>
</evidence>
<comment type="similarity">
    <text evidence="1">Belongs to the AfsR/DnrI/RedD regulatory family.</text>
</comment>
<dbReference type="RefSeq" id="WP_377337430.1">
    <property type="nucleotide sequence ID" value="NZ_JBHLUE010000005.1"/>
</dbReference>
<keyword evidence="11" id="KW-1185">Reference proteome</keyword>
<dbReference type="InterPro" id="IPR051677">
    <property type="entry name" value="AfsR-DnrI-RedD_regulator"/>
</dbReference>
<dbReference type="CDD" id="cd00093">
    <property type="entry name" value="HTH_XRE"/>
    <property type="match status" value="1"/>
</dbReference>
<sequence length="1132" mass="123027">MEDAGGLGRLIRQWRQDRGLSQRELAGRAGLSLGAIRDLEQDRSNRPRVRSSEALADALELSNADRGRLRQLALRRLPEPPARPGPVRISILGPLAVESPSGPIDVGSGRHRVVLARLAMTPYHPVSREELIEVLWPEGAPPSAANVLQTHVSRIRRILEPRPGNGAATLSWTPGGYQLRMDENSLDVVDYRNQFAAWRRSSSNPQRAFDLLQSALDLWRGQRAAEDIPELQEHHLVTAFTDDLIESTIQLALLGLAVQRLPEVLPRLRRLAARHRWHEPLHAQLVVTLAALGQQAAALDVYEEIKRRLAEELAIEPGAALVAARQAVLAGRWEHHPRAREDRPRTPWEAPAPPADFIGRAEQLRTLQSLFRSALRNAGAARQVTCVLSGMPGVGKTSLALRAAESLRDDFPDGQLYIDLRGAERKPASVLTVLARLLRGLGMAGHAIPIEVDEACALYRTLLAERQVLVILDNARDADQLRMLLPGGGGSAALITSRQHCADLPGAVNLHLPVLPLAEAVDMLGGRFKSAWTAADWKAATALAEACGRLPVALRVIASRLAGRPRRTPVELLRSLADGRPPAGNAADAAFDLSYRELLPGASRLFRSAARLPGAAFSCGAAAALIATDADATGRILDGLVAENMLETAGPDRYRYHDLLRRYALEVGAVYDDASESAALLRVADWYLTRTAAAIRLVYPAMVRLPTEVDVTVMCFPDVTTATAWLDEEVGNLVALIEALAGDLHRARAWQLADQLRGYFFVRRDAIPWLATGTAGLMAAEAADDRMAQAAMYQTIGQAHWSVGRHREALEAYRSGVAAARDSGWLIGEAYLLHNLGLVHAELGMTDDAHQLYQHVLGVGGGSEFAHIRAVTLNDLGVMCTEQGRLRDAVEHFRAAMDINSEEARLPSAMANCSNLGMALRQLEEFDSAHEHLTRALAYYQETNNKDGQMSSLDELSQLYQQQAEWSAGVDAAAHALRIAEHLANPKAVAGVLNTLGSALLGARAVTEARARFREALELSRDHGYQYFAAQAGIGAANVLLKLGAIDEARDTATEALEIARRKDYRILAGDALTTLARTGLAAGDPHAAADQCGAALVFYRLTGVPGRLRELDLLTREIDIALQHDDPSVTR</sequence>
<keyword evidence="3 6" id="KW-0238">DNA-binding</keyword>
<protein>
    <submittedName>
        <fullName evidence="10">Tetratricopeptide repeat protein</fullName>
    </submittedName>
</protein>
<dbReference type="SUPFAM" id="SSF48452">
    <property type="entry name" value="TPR-like"/>
    <property type="match status" value="3"/>
</dbReference>
<dbReference type="Pfam" id="PF03704">
    <property type="entry name" value="BTAD"/>
    <property type="match status" value="1"/>
</dbReference>
<evidence type="ECO:0000256" key="1">
    <source>
        <dbReference type="ARBA" id="ARBA00005820"/>
    </source>
</evidence>
<keyword evidence="2" id="KW-0805">Transcription regulation</keyword>
<dbReference type="Proteomes" id="UP001589894">
    <property type="component" value="Unassembled WGS sequence"/>
</dbReference>
<feature type="compositionally biased region" description="Basic and acidic residues" evidence="7">
    <location>
        <begin position="335"/>
        <end position="346"/>
    </location>
</feature>
<dbReference type="InterPro" id="IPR011990">
    <property type="entry name" value="TPR-like_helical_dom_sf"/>
</dbReference>
<feature type="region of interest" description="Disordered" evidence="7">
    <location>
        <begin position="335"/>
        <end position="354"/>
    </location>
</feature>
<dbReference type="InterPro" id="IPR001387">
    <property type="entry name" value="Cro/C1-type_HTH"/>
</dbReference>
<dbReference type="InterPro" id="IPR019734">
    <property type="entry name" value="TPR_rpt"/>
</dbReference>
<dbReference type="Gene3D" id="1.10.10.10">
    <property type="entry name" value="Winged helix-like DNA-binding domain superfamily/Winged helix DNA-binding domain"/>
    <property type="match status" value="1"/>
</dbReference>
<dbReference type="Gene3D" id="1.10.260.40">
    <property type="entry name" value="lambda repressor-like DNA-binding domains"/>
    <property type="match status" value="1"/>
</dbReference>
<gene>
    <name evidence="10" type="ORF">ACFFHU_09815</name>
</gene>
<evidence type="ECO:0000259" key="9">
    <source>
        <dbReference type="PROSITE" id="PS51755"/>
    </source>
</evidence>
<dbReference type="Gene3D" id="3.40.50.300">
    <property type="entry name" value="P-loop containing nucleotide triphosphate hydrolases"/>
    <property type="match status" value="1"/>
</dbReference>
<evidence type="ECO:0000256" key="5">
    <source>
        <dbReference type="PROSITE-ProRule" id="PRU00339"/>
    </source>
</evidence>
<dbReference type="Gene3D" id="1.25.40.10">
    <property type="entry name" value="Tetratricopeptide repeat domain"/>
    <property type="match status" value="3"/>
</dbReference>
<evidence type="ECO:0000256" key="6">
    <source>
        <dbReference type="PROSITE-ProRule" id="PRU01091"/>
    </source>
</evidence>
<dbReference type="Pfam" id="PF13424">
    <property type="entry name" value="TPR_12"/>
    <property type="match status" value="1"/>
</dbReference>
<dbReference type="SMART" id="SM00530">
    <property type="entry name" value="HTH_XRE"/>
    <property type="match status" value="1"/>
</dbReference>
<dbReference type="InterPro" id="IPR036388">
    <property type="entry name" value="WH-like_DNA-bd_sf"/>
</dbReference>
<name>A0ABV6NUH2_9ACTN</name>
<dbReference type="SMART" id="SM01043">
    <property type="entry name" value="BTAD"/>
    <property type="match status" value="1"/>
</dbReference>
<dbReference type="InterPro" id="IPR016032">
    <property type="entry name" value="Sig_transdc_resp-reg_C-effctor"/>
</dbReference>
<dbReference type="Pfam" id="PF00486">
    <property type="entry name" value="Trans_reg_C"/>
    <property type="match status" value="1"/>
</dbReference>